<dbReference type="EMBL" id="JBICZW010000004">
    <property type="protein sequence ID" value="MFG3188760.1"/>
    <property type="molecule type" value="Genomic_DNA"/>
</dbReference>
<sequence>MRRRLLLLAPLLTLAVGCGALQNSEGDAAGAAREAARKAGERLYGQRPRTAEEVGRSASLLDGVEVMRVTGTETHAGDGVHVVVRTSGSAYDPWFDVDEVVVRRCFEVRVSPASEWREEPRDVDCPDGSPLRFAPPPPPPPPPELPPSGAVEAKLAGAARDGRVDEDEVRRAVAALDLDPAVRTEVEAEGDRVGVVLSLPGNGFDPQDCLLGSVGPGAAEAWVPPRIQRMPGEGGCGTGNALHPQPAPH</sequence>
<evidence type="ECO:0000256" key="1">
    <source>
        <dbReference type="SAM" id="MobiDB-lite"/>
    </source>
</evidence>
<keyword evidence="3" id="KW-0396">Initiation factor</keyword>
<gene>
    <name evidence="3" type="ORF">ACGFYS_07450</name>
</gene>
<evidence type="ECO:0000313" key="4">
    <source>
        <dbReference type="Proteomes" id="UP001604282"/>
    </source>
</evidence>
<comment type="caution">
    <text evidence="3">The sequence shown here is derived from an EMBL/GenBank/DDBJ whole genome shotgun (WGS) entry which is preliminary data.</text>
</comment>
<evidence type="ECO:0000313" key="3">
    <source>
        <dbReference type="EMBL" id="MFG3188760.1"/>
    </source>
</evidence>
<feature type="region of interest" description="Disordered" evidence="1">
    <location>
        <begin position="116"/>
        <end position="148"/>
    </location>
</feature>
<keyword evidence="4" id="KW-1185">Reference proteome</keyword>
<name>A0ABW7BMK4_9ACTN</name>
<protein>
    <submittedName>
        <fullName evidence="3">Translation initiation factor IF-2</fullName>
    </submittedName>
</protein>
<feature type="chain" id="PRO_5045577235" evidence="2">
    <location>
        <begin position="21"/>
        <end position="249"/>
    </location>
</feature>
<dbReference type="GO" id="GO:0003743">
    <property type="term" value="F:translation initiation factor activity"/>
    <property type="evidence" value="ECO:0007669"/>
    <property type="project" value="UniProtKB-KW"/>
</dbReference>
<feature type="compositionally biased region" description="Pro residues" evidence="1">
    <location>
        <begin position="133"/>
        <end position="146"/>
    </location>
</feature>
<organism evidence="3 4">
    <name type="scientific">Streptomyces omiyaensis</name>
    <dbReference type="NCBI Taxonomy" id="68247"/>
    <lineage>
        <taxon>Bacteria</taxon>
        <taxon>Bacillati</taxon>
        <taxon>Actinomycetota</taxon>
        <taxon>Actinomycetes</taxon>
        <taxon>Kitasatosporales</taxon>
        <taxon>Streptomycetaceae</taxon>
        <taxon>Streptomyces</taxon>
    </lineage>
</organism>
<feature type="signal peptide" evidence="2">
    <location>
        <begin position="1"/>
        <end position="20"/>
    </location>
</feature>
<reference evidence="3 4" key="1">
    <citation type="submission" date="2024-10" db="EMBL/GenBank/DDBJ databases">
        <title>The Natural Products Discovery Center: Release of the First 8490 Sequenced Strains for Exploring Actinobacteria Biosynthetic Diversity.</title>
        <authorList>
            <person name="Kalkreuter E."/>
            <person name="Kautsar S.A."/>
            <person name="Yang D."/>
            <person name="Bader C.D."/>
            <person name="Teijaro C.N."/>
            <person name="Fluegel L."/>
            <person name="Davis C.M."/>
            <person name="Simpson J.R."/>
            <person name="Lauterbach L."/>
            <person name="Steele A.D."/>
            <person name="Gui C."/>
            <person name="Meng S."/>
            <person name="Li G."/>
            <person name="Viehrig K."/>
            <person name="Ye F."/>
            <person name="Su P."/>
            <person name="Kiefer A.F."/>
            <person name="Nichols A."/>
            <person name="Cepeda A.J."/>
            <person name="Yan W."/>
            <person name="Fan B."/>
            <person name="Jiang Y."/>
            <person name="Adhikari A."/>
            <person name="Zheng C.-J."/>
            <person name="Schuster L."/>
            <person name="Cowan T.M."/>
            <person name="Smanski M.J."/>
            <person name="Chevrette M.G."/>
            <person name="De Carvalho L.P.S."/>
            <person name="Shen B."/>
        </authorList>
    </citation>
    <scope>NUCLEOTIDE SEQUENCE [LARGE SCALE GENOMIC DNA]</scope>
    <source>
        <strain evidence="3 4">NPDC048229</strain>
    </source>
</reference>
<accession>A0ABW7BMK4</accession>
<proteinExistence type="predicted"/>
<dbReference type="RefSeq" id="WP_392880236.1">
    <property type="nucleotide sequence ID" value="NZ_JBICZW010000004.1"/>
</dbReference>
<evidence type="ECO:0000256" key="2">
    <source>
        <dbReference type="SAM" id="SignalP"/>
    </source>
</evidence>
<dbReference type="Proteomes" id="UP001604282">
    <property type="component" value="Unassembled WGS sequence"/>
</dbReference>
<feature type="region of interest" description="Disordered" evidence="1">
    <location>
        <begin position="229"/>
        <end position="249"/>
    </location>
</feature>
<dbReference type="PROSITE" id="PS51257">
    <property type="entry name" value="PROKAR_LIPOPROTEIN"/>
    <property type="match status" value="1"/>
</dbReference>
<keyword evidence="3" id="KW-0648">Protein biosynthesis</keyword>
<keyword evidence="2" id="KW-0732">Signal</keyword>